<feature type="region of interest" description="Disordered" evidence="1">
    <location>
        <begin position="283"/>
        <end position="335"/>
    </location>
</feature>
<feature type="compositionally biased region" description="Basic residues" evidence="1">
    <location>
        <begin position="283"/>
        <end position="293"/>
    </location>
</feature>
<name>A0A430FPG9_9BIFI</name>
<evidence type="ECO:0000256" key="2">
    <source>
        <dbReference type="SAM" id="Phobius"/>
    </source>
</evidence>
<dbReference type="Gene3D" id="3.10.310.50">
    <property type="match status" value="1"/>
</dbReference>
<feature type="region of interest" description="Disordered" evidence="1">
    <location>
        <begin position="73"/>
        <end position="115"/>
    </location>
</feature>
<feature type="transmembrane region" description="Helical" evidence="2">
    <location>
        <begin position="47"/>
        <end position="67"/>
    </location>
</feature>
<protein>
    <recommendedName>
        <fullName evidence="3">TPM domain-containing protein</fullName>
    </recommendedName>
</protein>
<feature type="transmembrane region" description="Helical" evidence="2">
    <location>
        <begin position="255"/>
        <end position="279"/>
    </location>
</feature>
<feature type="compositionally biased region" description="Polar residues" evidence="1">
    <location>
        <begin position="99"/>
        <end position="115"/>
    </location>
</feature>
<reference evidence="4 5" key="1">
    <citation type="submission" date="2018-09" db="EMBL/GenBank/DDBJ databases">
        <title>Characterization of the phylogenetic diversity of five novel species belonging to the genus Bifidobacterium.</title>
        <authorList>
            <person name="Lugli G.A."/>
            <person name="Duranti S."/>
            <person name="Milani C."/>
        </authorList>
    </citation>
    <scope>NUCLEOTIDE SEQUENCE [LARGE SCALE GENOMIC DNA]</scope>
    <source>
        <strain evidence="4 5">2036B</strain>
    </source>
</reference>
<feature type="compositionally biased region" description="Low complexity" evidence="1">
    <location>
        <begin position="73"/>
        <end position="95"/>
    </location>
</feature>
<feature type="domain" description="TPM" evidence="3">
    <location>
        <begin position="120"/>
        <end position="244"/>
    </location>
</feature>
<dbReference type="Proteomes" id="UP000287609">
    <property type="component" value="Unassembled WGS sequence"/>
</dbReference>
<dbReference type="InterPro" id="IPR007621">
    <property type="entry name" value="TPM_dom"/>
</dbReference>
<keyword evidence="2" id="KW-0472">Membrane</keyword>
<organism evidence="4 5">
    <name type="scientific">Bifidobacterium dolichotidis</name>
    <dbReference type="NCBI Taxonomy" id="2306976"/>
    <lineage>
        <taxon>Bacteria</taxon>
        <taxon>Bacillati</taxon>
        <taxon>Actinomycetota</taxon>
        <taxon>Actinomycetes</taxon>
        <taxon>Bifidobacteriales</taxon>
        <taxon>Bifidobacteriaceae</taxon>
        <taxon>Bifidobacterium</taxon>
    </lineage>
</organism>
<dbReference type="AlphaFoldDB" id="A0A430FPG9"/>
<sequence length="335" mass="36263">MIARIPAQQANVVNCSGRPQGHLYSRQHSLVFNGAHMLRNSYVVRKCIAVVLSVVLSLAMMIGASLIPSSSSAAFADDPQPAQSSQPAQSDQPAPANDPTATPSPQTNTHEEQSTASYITDTNNLLGDHLGEVSDAIAKTKQKTGVTVRLLYLDSFNTKDSPEKWASILLASLKPAPNTVMLAVAANDGNLVVVVSPNSDEWLRSQKTVDKLSDAALNPIVDADSKNGPDWAKSAIDMMDAIQTAKETSTAHKSVSAGIIVLIVIIVLLIALAVGMIVWRKHHKPRRRSRHSAKAAEERWYQSVAESKKKAHAHRARRKKKAEQEETSETPVKHA</sequence>
<accession>A0A430FPG9</accession>
<gene>
    <name evidence="4" type="ORF">D2E26_0783</name>
</gene>
<keyword evidence="2" id="KW-1133">Transmembrane helix</keyword>
<keyword evidence="5" id="KW-1185">Reference proteome</keyword>
<proteinExistence type="predicted"/>
<evidence type="ECO:0000313" key="5">
    <source>
        <dbReference type="Proteomes" id="UP000287609"/>
    </source>
</evidence>
<evidence type="ECO:0000256" key="1">
    <source>
        <dbReference type="SAM" id="MobiDB-lite"/>
    </source>
</evidence>
<keyword evidence="2" id="KW-0812">Transmembrane</keyword>
<evidence type="ECO:0000313" key="4">
    <source>
        <dbReference type="EMBL" id="RSX54729.1"/>
    </source>
</evidence>
<dbReference type="Pfam" id="PF04536">
    <property type="entry name" value="TPM_phosphatase"/>
    <property type="match status" value="1"/>
</dbReference>
<comment type="caution">
    <text evidence="4">The sequence shown here is derived from an EMBL/GenBank/DDBJ whole genome shotgun (WGS) entry which is preliminary data.</text>
</comment>
<feature type="compositionally biased region" description="Basic residues" evidence="1">
    <location>
        <begin position="309"/>
        <end position="321"/>
    </location>
</feature>
<dbReference type="EMBL" id="QXGM01000002">
    <property type="protein sequence ID" value="RSX54729.1"/>
    <property type="molecule type" value="Genomic_DNA"/>
</dbReference>
<evidence type="ECO:0000259" key="3">
    <source>
        <dbReference type="Pfam" id="PF04536"/>
    </source>
</evidence>